<keyword evidence="5" id="KW-0342">GTP-binding</keyword>
<accession>A0A3N0YUJ3</accession>
<dbReference type="InterPro" id="IPR003191">
    <property type="entry name" value="Guanylate-bd/ATL_C"/>
</dbReference>
<keyword evidence="3" id="KW-0378">Hydrolase</keyword>
<dbReference type="InterPro" id="IPR037684">
    <property type="entry name" value="GBP_C"/>
</dbReference>
<dbReference type="PROSITE" id="PS51715">
    <property type="entry name" value="G_GB1_RHD3"/>
    <property type="match status" value="2"/>
</dbReference>
<dbReference type="SUPFAM" id="SSF48340">
    <property type="entry name" value="Interferon-induced guanylate-binding protein 1 (GBP1), C-terminal domain"/>
    <property type="match status" value="2"/>
</dbReference>
<dbReference type="FunFam" id="3.40.50.300:FF:002581">
    <property type="entry name" value="Guanylate-binding protein 4"/>
    <property type="match status" value="2"/>
</dbReference>
<evidence type="ECO:0000313" key="9">
    <source>
        <dbReference type="EMBL" id="ROL49855.1"/>
    </source>
</evidence>
<evidence type="ECO:0000256" key="5">
    <source>
        <dbReference type="ARBA" id="ARBA00023134"/>
    </source>
</evidence>
<dbReference type="GO" id="GO:0003924">
    <property type="term" value="F:GTPase activity"/>
    <property type="evidence" value="ECO:0007669"/>
    <property type="project" value="InterPro"/>
</dbReference>
<dbReference type="Proteomes" id="UP000281406">
    <property type="component" value="Unassembled WGS sequence"/>
</dbReference>
<feature type="coiled-coil region" evidence="7">
    <location>
        <begin position="486"/>
        <end position="586"/>
    </location>
</feature>
<keyword evidence="4" id="KW-0391">Immunity</keyword>
<comment type="caution">
    <text evidence="9">The sequence shown here is derived from an EMBL/GenBank/DDBJ whole genome shotgun (WGS) entry which is preliminary data.</text>
</comment>
<evidence type="ECO:0000259" key="8">
    <source>
        <dbReference type="PROSITE" id="PS51715"/>
    </source>
</evidence>
<dbReference type="PANTHER" id="PTHR10751">
    <property type="entry name" value="GUANYLATE BINDING PROTEIN"/>
    <property type="match status" value="1"/>
</dbReference>
<evidence type="ECO:0000256" key="4">
    <source>
        <dbReference type="ARBA" id="ARBA00022859"/>
    </source>
</evidence>
<gene>
    <name evidence="9" type="ORF">DPX16_0738</name>
</gene>
<dbReference type="SUPFAM" id="SSF52540">
    <property type="entry name" value="P-loop containing nucleoside triphosphate hydrolases"/>
    <property type="match status" value="2"/>
</dbReference>
<keyword evidence="10" id="KW-1185">Reference proteome</keyword>
<dbReference type="OrthoDB" id="2135133at2759"/>
<keyword evidence="7" id="KW-0175">Coiled coil</keyword>
<evidence type="ECO:0000256" key="6">
    <source>
        <dbReference type="PROSITE-ProRule" id="PRU01052"/>
    </source>
</evidence>
<dbReference type="AlphaFoldDB" id="A0A3N0YUJ3"/>
<feature type="domain" description="GB1/RHD3-type G" evidence="8">
    <location>
        <begin position="636"/>
        <end position="886"/>
    </location>
</feature>
<evidence type="ECO:0000256" key="2">
    <source>
        <dbReference type="ARBA" id="ARBA00022741"/>
    </source>
</evidence>
<keyword evidence="1" id="KW-0399">Innate immunity</keyword>
<dbReference type="InterPro" id="IPR036543">
    <property type="entry name" value="Guanylate-bd_C_sf"/>
</dbReference>
<feature type="domain" description="GB1/RHD3-type G" evidence="8">
    <location>
        <begin position="30"/>
        <end position="268"/>
    </location>
</feature>
<evidence type="ECO:0000313" key="10">
    <source>
        <dbReference type="Proteomes" id="UP000281406"/>
    </source>
</evidence>
<dbReference type="CDD" id="cd01851">
    <property type="entry name" value="GBP"/>
    <property type="match status" value="2"/>
</dbReference>
<dbReference type="EMBL" id="RJVU01025666">
    <property type="protein sequence ID" value="ROL49855.1"/>
    <property type="molecule type" value="Genomic_DNA"/>
</dbReference>
<dbReference type="InterPro" id="IPR030386">
    <property type="entry name" value="G_GB1_RHD3_dom"/>
</dbReference>
<dbReference type="CDD" id="cd16269">
    <property type="entry name" value="GBP_C"/>
    <property type="match status" value="1"/>
</dbReference>
<dbReference type="Pfam" id="PF02841">
    <property type="entry name" value="GBP_C"/>
    <property type="match status" value="2"/>
</dbReference>
<dbReference type="GO" id="GO:0045087">
    <property type="term" value="P:innate immune response"/>
    <property type="evidence" value="ECO:0007669"/>
    <property type="project" value="UniProtKB-KW"/>
</dbReference>
<dbReference type="Gene3D" id="1.20.1000.10">
    <property type="entry name" value="Guanylate-binding protein, C-terminal domain"/>
    <property type="match status" value="2"/>
</dbReference>
<sequence length="1004" mass="114274">MDKPVCLIDTESDGKLCVQQSALQILQQIQQPVVVVAVVGLYRTGKSYLMNRLAGHQTGFALGSTIESKTKGIWMWCVDHPTKAGTTLVLLDTEGLGDVDKGDSKHDTKIFSLAVLLSSTLVLNSRGTIDNRAIEELQYVTELTEYIKIKSPDEVVDDSEFVKFFPKFIWAVRDFTLQLNINGQDATEDEYLEFALKLKLGTSSQVNNYNLPRECIRKYFPSRKCFTFPFPTHPDNVSYLETLDPAEISKQFLEVTDRFCQFIFDQSQVKNLKDGYTVSGRVLGHLAKTYVDTISSGAVPCLENAVIAMSMIENEAALQEGLEVYQSGMEKLKDSFPLELNEITSEHQCFTLMATQTFMKRSFRDHDGKYLTSLEEAISRQFDAYLWDNEKASEAKCESLMSVLSDPMTERINEGFYARAGGYNLFCQDLEDIVFQYNALACKEVKIAEVLEKFLQEKVAVTTAILQADDKLTENERRIFEERERAVLLEQEIIAQEERQRQLEEKMETEQQNNEERVRQVIEMMEEEMSRQQQETQRAMESKMREQAALMEKGFQEKADRMAWEIDELKRKNADVEETMSRKYEQMISDQQRRNEQNMELYSPVIMDKPVCLIDTGSDGKLCVQQSALQILQKIQQPVVVVAVVGLYRTGKSYLMNRLARQQTGFALGSTIESKTKGIWMWCVDHPTKAGTTLVLLDTEGLGDVDKGDSKHDTNIFCLAVLLSSTLVYNSRGTIDNRASLDMPDMFGIPEQTIRYVTELTECIKVKSSDEEADDSSEFVKFFPSFIWAVRDFTLERKIDGKDVTENEYLEFALKLKPGTSKKVMEYNLPRECIQKFFPSRTCFTFPFPTAPENVSRLESLDHTDLSSDFLEVTDRFCKFVFQESHVKKLKDGITVTGRVLGHLAKTYVDTISSGAVPCLENAVIAMAMIENEAAVKEGLEVYQSGMEKLKDSFPLELKDVSSEHQHLSNMATQTFMKRSFRDTDGKYLKSLEVGWISVSVHVG</sequence>
<name>A0A3N0YUJ3_ANAGA</name>
<comment type="similarity">
    <text evidence="6">Belongs to the TRAFAC class dynamin-like GTPase superfamily. GB1/RHD3 GTPase family.</text>
</comment>
<dbReference type="InterPro" id="IPR015894">
    <property type="entry name" value="Guanylate-bd_N"/>
</dbReference>
<protein>
    <submittedName>
        <fullName evidence="9">Guanylate-binding protein 1</fullName>
    </submittedName>
</protein>
<evidence type="ECO:0000256" key="1">
    <source>
        <dbReference type="ARBA" id="ARBA00022588"/>
    </source>
</evidence>
<dbReference type="GO" id="GO:0005525">
    <property type="term" value="F:GTP binding"/>
    <property type="evidence" value="ECO:0007669"/>
    <property type="project" value="UniProtKB-KW"/>
</dbReference>
<dbReference type="InterPro" id="IPR027417">
    <property type="entry name" value="P-loop_NTPase"/>
</dbReference>
<evidence type="ECO:0000256" key="3">
    <source>
        <dbReference type="ARBA" id="ARBA00022801"/>
    </source>
</evidence>
<reference evidence="9 10" key="1">
    <citation type="submission" date="2018-10" db="EMBL/GenBank/DDBJ databases">
        <title>Genome assembly for a Yunnan-Guizhou Plateau 3E fish, Anabarilius grahami (Regan), and its evolutionary and genetic applications.</title>
        <authorList>
            <person name="Jiang W."/>
        </authorList>
    </citation>
    <scope>NUCLEOTIDE SEQUENCE [LARGE SCALE GENOMIC DNA]</scope>
    <source>
        <strain evidence="9">AG-KIZ</strain>
        <tissue evidence="9">Muscle</tissue>
    </source>
</reference>
<evidence type="ECO:0000256" key="7">
    <source>
        <dbReference type="SAM" id="Coils"/>
    </source>
</evidence>
<dbReference type="Pfam" id="PF02263">
    <property type="entry name" value="GBP"/>
    <property type="match status" value="2"/>
</dbReference>
<dbReference type="Gene3D" id="3.40.50.300">
    <property type="entry name" value="P-loop containing nucleotide triphosphate hydrolases"/>
    <property type="match status" value="2"/>
</dbReference>
<proteinExistence type="inferred from homology"/>
<organism evidence="9 10">
    <name type="scientific">Anabarilius grahami</name>
    <name type="common">Kanglang fish</name>
    <name type="synonym">Barilius grahami</name>
    <dbReference type="NCBI Taxonomy" id="495550"/>
    <lineage>
        <taxon>Eukaryota</taxon>
        <taxon>Metazoa</taxon>
        <taxon>Chordata</taxon>
        <taxon>Craniata</taxon>
        <taxon>Vertebrata</taxon>
        <taxon>Euteleostomi</taxon>
        <taxon>Actinopterygii</taxon>
        <taxon>Neopterygii</taxon>
        <taxon>Teleostei</taxon>
        <taxon>Ostariophysi</taxon>
        <taxon>Cypriniformes</taxon>
        <taxon>Xenocyprididae</taxon>
        <taxon>Xenocypridinae</taxon>
        <taxon>Xenocypridinae incertae sedis</taxon>
        <taxon>Anabarilius</taxon>
    </lineage>
</organism>
<keyword evidence="2" id="KW-0547">Nucleotide-binding</keyword>